<evidence type="ECO:0000256" key="9">
    <source>
        <dbReference type="ARBA" id="ARBA00037847"/>
    </source>
</evidence>
<evidence type="ECO:0000256" key="11">
    <source>
        <dbReference type="SAM" id="Phobius"/>
    </source>
</evidence>
<dbReference type="GO" id="GO:0016020">
    <property type="term" value="C:membrane"/>
    <property type="evidence" value="ECO:0007669"/>
    <property type="project" value="TreeGrafter"/>
</dbReference>
<evidence type="ECO:0000256" key="10">
    <source>
        <dbReference type="SAM" id="MobiDB-lite"/>
    </source>
</evidence>
<sequence>MPRRLYPEAPVENFETSRRANDDEGKDEDEQEVEEEQGNEQEQEHDHNYDCWQNIVKYKLHILLIIGTVLLAILLCYPISSETSAEYPNDAMALYNEGIKKLINRYGSQDDDSLLVLRAAGTHVFSAAVVEEPAVVLLAGDPSTVTCFAQQLAEIALSTYRLDPAAYPSTTIDGASSRLSDAASAKKQLDQQLSSSLSRHRVVTLLGLDSLPGDSPLMLHTYCDHENAPFKDAFIILTANVNTDSVVGLHACDAAVHTALEARWKNQPGLNREKIGALWARIGNSVVCLRSLHDIIC</sequence>
<dbReference type="GO" id="GO:0001671">
    <property type="term" value="F:ATPase activator activity"/>
    <property type="evidence" value="ECO:0007669"/>
    <property type="project" value="InterPro"/>
</dbReference>
<evidence type="ECO:0000256" key="4">
    <source>
        <dbReference type="ARBA" id="ARBA00022692"/>
    </source>
</evidence>
<comment type="subcellular location">
    <subcellularLocation>
        <location evidence="9">Endomembrane system</location>
        <topology evidence="9">Single-pass membrane protein</topology>
    </subcellularLocation>
    <subcellularLocation>
        <location evidence="1">Nucleus envelope</location>
    </subcellularLocation>
</comment>
<keyword evidence="7" id="KW-0325">Glycoprotein</keyword>
<evidence type="ECO:0000313" key="14">
    <source>
        <dbReference type="WBParaSite" id="PSAMB.scaffold5size155369.g252.t1"/>
    </source>
</evidence>
<name>A0A914WZC1_9BILA</name>
<dbReference type="GO" id="GO:0061024">
    <property type="term" value="P:membrane organization"/>
    <property type="evidence" value="ECO:0007669"/>
    <property type="project" value="TreeGrafter"/>
</dbReference>
<evidence type="ECO:0000256" key="7">
    <source>
        <dbReference type="ARBA" id="ARBA00023180"/>
    </source>
</evidence>
<evidence type="ECO:0000256" key="8">
    <source>
        <dbReference type="ARBA" id="ARBA00023242"/>
    </source>
</evidence>
<evidence type="ECO:0000256" key="5">
    <source>
        <dbReference type="ARBA" id="ARBA00022989"/>
    </source>
</evidence>
<comment type="similarity">
    <text evidence="2">Belongs to the TOR1AIP family.</text>
</comment>
<evidence type="ECO:0000256" key="6">
    <source>
        <dbReference type="ARBA" id="ARBA00023136"/>
    </source>
</evidence>
<feature type="domain" description="Torsin-1A-interacting protein 1/2 AAA+ activator" evidence="12">
    <location>
        <begin position="88"/>
        <end position="289"/>
    </location>
</feature>
<dbReference type="PANTHER" id="PTHR18843">
    <property type="entry name" value="TORSIN-1A-INTERACTING PROTEIN"/>
    <property type="match status" value="1"/>
</dbReference>
<dbReference type="GO" id="GO:0005635">
    <property type="term" value="C:nuclear envelope"/>
    <property type="evidence" value="ECO:0007669"/>
    <property type="project" value="UniProtKB-SubCell"/>
</dbReference>
<feature type="region of interest" description="Disordered" evidence="10">
    <location>
        <begin position="1"/>
        <end position="45"/>
    </location>
</feature>
<protein>
    <submittedName>
        <fullName evidence="14">Torsin-1A-interacting protein 1/2 AAA+ activator domain-containing protein</fullName>
    </submittedName>
</protein>
<reference evidence="14" key="1">
    <citation type="submission" date="2022-11" db="UniProtKB">
        <authorList>
            <consortium name="WormBaseParasite"/>
        </authorList>
    </citation>
    <scope>IDENTIFICATION</scope>
</reference>
<organism evidence="13 14">
    <name type="scientific">Plectus sambesii</name>
    <dbReference type="NCBI Taxonomy" id="2011161"/>
    <lineage>
        <taxon>Eukaryota</taxon>
        <taxon>Metazoa</taxon>
        <taxon>Ecdysozoa</taxon>
        <taxon>Nematoda</taxon>
        <taxon>Chromadorea</taxon>
        <taxon>Plectida</taxon>
        <taxon>Plectina</taxon>
        <taxon>Plectoidea</taxon>
        <taxon>Plectidae</taxon>
        <taxon>Plectus</taxon>
    </lineage>
</organism>
<dbReference type="InterPro" id="IPR008662">
    <property type="entry name" value="TOIP1/2"/>
</dbReference>
<evidence type="ECO:0000256" key="2">
    <source>
        <dbReference type="ARBA" id="ARBA00007860"/>
    </source>
</evidence>
<keyword evidence="6 11" id="KW-0472">Membrane</keyword>
<dbReference type="PANTHER" id="PTHR18843:SF7">
    <property type="entry name" value="LAMINA-ASSOCIATED POLYPEPTIDE 1B ISOFORM 1-RELATED"/>
    <property type="match status" value="1"/>
</dbReference>
<dbReference type="WBParaSite" id="PSAMB.scaffold5size155369.g252.t1">
    <property type="protein sequence ID" value="PSAMB.scaffold5size155369.g252.t1"/>
    <property type="gene ID" value="PSAMB.scaffold5size155369.g252"/>
</dbReference>
<proteinExistence type="inferred from homology"/>
<dbReference type="InterPro" id="IPR046753">
    <property type="entry name" value="TOIP1/2_C"/>
</dbReference>
<dbReference type="AlphaFoldDB" id="A0A914WZC1"/>
<dbReference type="Gene3D" id="3.40.50.12190">
    <property type="match status" value="1"/>
</dbReference>
<feature type="compositionally biased region" description="Acidic residues" evidence="10">
    <location>
        <begin position="24"/>
        <end position="41"/>
    </location>
</feature>
<keyword evidence="5 11" id="KW-1133">Transmembrane helix</keyword>
<evidence type="ECO:0000313" key="13">
    <source>
        <dbReference type="Proteomes" id="UP000887566"/>
    </source>
</evidence>
<keyword evidence="13" id="KW-1185">Reference proteome</keyword>
<evidence type="ECO:0000256" key="3">
    <source>
        <dbReference type="ARBA" id="ARBA00022553"/>
    </source>
</evidence>
<dbReference type="Pfam" id="PF05609">
    <property type="entry name" value="LAP1_C"/>
    <property type="match status" value="1"/>
</dbReference>
<keyword evidence="8" id="KW-0539">Nucleus</keyword>
<evidence type="ECO:0000259" key="12">
    <source>
        <dbReference type="Pfam" id="PF05609"/>
    </source>
</evidence>
<feature type="transmembrane region" description="Helical" evidence="11">
    <location>
        <begin position="62"/>
        <end position="80"/>
    </location>
</feature>
<keyword evidence="4 11" id="KW-0812">Transmembrane</keyword>
<dbReference type="Proteomes" id="UP000887566">
    <property type="component" value="Unplaced"/>
</dbReference>
<keyword evidence="3" id="KW-0597">Phosphoprotein</keyword>
<dbReference type="InterPro" id="IPR038599">
    <property type="entry name" value="LAP1C-like_C_sf"/>
</dbReference>
<evidence type="ECO:0000256" key="1">
    <source>
        <dbReference type="ARBA" id="ARBA00004259"/>
    </source>
</evidence>
<accession>A0A914WZC1</accession>